<feature type="compositionally biased region" description="Basic residues" evidence="6">
    <location>
        <begin position="83"/>
        <end position="105"/>
    </location>
</feature>
<dbReference type="GO" id="GO:0005758">
    <property type="term" value="C:mitochondrial intermembrane space"/>
    <property type="evidence" value="ECO:0007669"/>
    <property type="project" value="UniProtKB-SubCell"/>
</dbReference>
<comment type="subcellular location">
    <subcellularLocation>
        <location evidence="1">Mitochondrion intermembrane space</location>
    </subcellularLocation>
</comment>
<proteinExistence type="inferred from homology"/>
<dbReference type="InterPro" id="IPR009069">
    <property type="entry name" value="Cys_alpha_HP_mot_SF"/>
</dbReference>
<protein>
    <recommendedName>
        <fullName evidence="5">Coiled-coil-helix-coiled-coil-helix domain-containing protein 7</fullName>
    </recommendedName>
</protein>
<evidence type="ECO:0000256" key="6">
    <source>
        <dbReference type="SAM" id="MobiDB-lite"/>
    </source>
</evidence>
<gene>
    <name evidence="7" type="ORF">J1605_001904</name>
</gene>
<keyword evidence="8" id="KW-1185">Reference proteome</keyword>
<dbReference type="InterPro" id="IPR051040">
    <property type="entry name" value="COX23"/>
</dbReference>
<dbReference type="GO" id="GO:0033108">
    <property type="term" value="P:mitochondrial respiratory chain complex assembly"/>
    <property type="evidence" value="ECO:0007669"/>
    <property type="project" value="TreeGrafter"/>
</dbReference>
<sequence length="382" mass="41904">MRCPCSPTCSCRRRRRRRRRRAHRCLPRPARPPPPPPADPPPAPARRCARPPRTLRPGVDHWTPPPPQLGPPIGSSSRPSSRSVKRRAAARGGARGRGRARRPAHSSRLGPPPAGRGRGEARPPPPRQAPLGCQSGGGAPRLGRRPPGSGGSTLGCALLKVPLREPLTCLELETAWALVKRPPEVSSSPPFPLRRLPGCGERPARLGRRGARIRFSGVTPLPPGLAWARAPSRHILPATRVSSGRGRGSCPLTGHPRPFLHPSSQPLERNCLALPPVPCVFLSPCPPGRRRRKKTVRMSVVTGRLRDPDINPCLLESDASTRCMDENNYERGRCSTHFLKYKNCRKFWNAIMIQRRRNGVKPSMPTAAERDIILGAMGKMPY</sequence>
<dbReference type="EMBL" id="JAIQCJ010000270">
    <property type="protein sequence ID" value="KAJ8797094.1"/>
    <property type="molecule type" value="Genomic_DNA"/>
</dbReference>
<evidence type="ECO:0000256" key="1">
    <source>
        <dbReference type="ARBA" id="ARBA00004569"/>
    </source>
</evidence>
<evidence type="ECO:0000313" key="8">
    <source>
        <dbReference type="Proteomes" id="UP001159641"/>
    </source>
</evidence>
<accession>A0AB34I0Q4</accession>
<dbReference type="AlphaFoldDB" id="A0AB34I0Q4"/>
<feature type="compositionally biased region" description="Basic residues" evidence="6">
    <location>
        <begin position="11"/>
        <end position="26"/>
    </location>
</feature>
<name>A0AB34I0Q4_ESCRO</name>
<evidence type="ECO:0000256" key="3">
    <source>
        <dbReference type="ARBA" id="ARBA00023157"/>
    </source>
</evidence>
<feature type="compositionally biased region" description="Low complexity" evidence="6">
    <location>
        <begin position="71"/>
        <end position="82"/>
    </location>
</feature>
<evidence type="ECO:0000256" key="4">
    <source>
        <dbReference type="ARBA" id="ARBA00038205"/>
    </source>
</evidence>
<dbReference type="Proteomes" id="UP001159641">
    <property type="component" value="Unassembled WGS sequence"/>
</dbReference>
<dbReference type="PROSITE" id="PS51808">
    <property type="entry name" value="CHCH"/>
    <property type="match status" value="1"/>
</dbReference>
<comment type="similarity">
    <text evidence="4">Belongs to the CHCHD7 family.</text>
</comment>
<feature type="region of interest" description="Disordered" evidence="6">
    <location>
        <begin position="1"/>
        <end position="150"/>
    </location>
</feature>
<organism evidence="7 8">
    <name type="scientific">Eschrichtius robustus</name>
    <name type="common">California gray whale</name>
    <name type="synonym">Eschrichtius gibbosus</name>
    <dbReference type="NCBI Taxonomy" id="9764"/>
    <lineage>
        <taxon>Eukaryota</taxon>
        <taxon>Metazoa</taxon>
        <taxon>Chordata</taxon>
        <taxon>Craniata</taxon>
        <taxon>Vertebrata</taxon>
        <taxon>Euteleostomi</taxon>
        <taxon>Mammalia</taxon>
        <taxon>Eutheria</taxon>
        <taxon>Laurasiatheria</taxon>
        <taxon>Artiodactyla</taxon>
        <taxon>Whippomorpha</taxon>
        <taxon>Cetacea</taxon>
        <taxon>Mysticeti</taxon>
        <taxon>Eschrichtiidae</taxon>
        <taxon>Eschrichtius</taxon>
    </lineage>
</organism>
<dbReference type="PANTHER" id="PTHR46811:SF1">
    <property type="entry name" value="COILED-COIL-HELIX-COILED-COIL-HELIX DOMAIN-CONTAINING PROTEIN 7"/>
    <property type="match status" value="1"/>
</dbReference>
<reference evidence="7 8" key="1">
    <citation type="submission" date="2022-11" db="EMBL/GenBank/DDBJ databases">
        <title>Whole genome sequence of Eschrichtius robustus ER-17-0199.</title>
        <authorList>
            <person name="Bruniche-Olsen A."/>
            <person name="Black A.N."/>
            <person name="Fields C.J."/>
            <person name="Walden K."/>
            <person name="Dewoody J.A."/>
        </authorList>
    </citation>
    <scope>NUCLEOTIDE SEQUENCE [LARGE SCALE GENOMIC DNA]</scope>
    <source>
        <strain evidence="7">ER-17-0199</strain>
        <tissue evidence="7">Blubber</tissue>
    </source>
</reference>
<keyword evidence="2" id="KW-0496">Mitochondrion</keyword>
<comment type="caution">
    <text evidence="7">The sequence shown here is derived from an EMBL/GenBank/DDBJ whole genome shotgun (WGS) entry which is preliminary data.</text>
</comment>
<evidence type="ECO:0000256" key="2">
    <source>
        <dbReference type="ARBA" id="ARBA00023128"/>
    </source>
</evidence>
<keyword evidence="3" id="KW-1015">Disulfide bond</keyword>
<evidence type="ECO:0000313" key="7">
    <source>
        <dbReference type="EMBL" id="KAJ8797094.1"/>
    </source>
</evidence>
<dbReference type="SUPFAM" id="SSF47072">
    <property type="entry name" value="Cysteine alpha-hairpin motif"/>
    <property type="match status" value="1"/>
</dbReference>
<dbReference type="PANTHER" id="PTHR46811">
    <property type="entry name" value="COILED-COIL-HELIX-COILED-COIL-HELIX DOMAIN-CONTAINING PROTEIN 7"/>
    <property type="match status" value="1"/>
</dbReference>
<feature type="compositionally biased region" description="Low complexity" evidence="6">
    <location>
        <begin position="1"/>
        <end position="10"/>
    </location>
</feature>
<feature type="compositionally biased region" description="Pro residues" evidence="6">
    <location>
        <begin position="29"/>
        <end position="44"/>
    </location>
</feature>
<evidence type="ECO:0000256" key="5">
    <source>
        <dbReference type="ARBA" id="ARBA00039509"/>
    </source>
</evidence>